<evidence type="ECO:0000313" key="2">
    <source>
        <dbReference type="EMBL" id="KAE9399775.1"/>
    </source>
</evidence>
<dbReference type="Proteomes" id="UP000799118">
    <property type="component" value="Unassembled WGS sequence"/>
</dbReference>
<feature type="transmembrane region" description="Helical" evidence="1">
    <location>
        <begin position="51"/>
        <end position="76"/>
    </location>
</feature>
<accession>A0A6A4HSR2</accession>
<gene>
    <name evidence="2" type="ORF">BT96DRAFT_919951</name>
</gene>
<keyword evidence="1" id="KW-0812">Transmembrane</keyword>
<feature type="non-terminal residue" evidence="2">
    <location>
        <position position="1"/>
    </location>
</feature>
<name>A0A6A4HSR2_9AGAR</name>
<evidence type="ECO:0000256" key="1">
    <source>
        <dbReference type="SAM" id="Phobius"/>
    </source>
</evidence>
<evidence type="ECO:0000313" key="3">
    <source>
        <dbReference type="Proteomes" id="UP000799118"/>
    </source>
</evidence>
<organism evidence="2 3">
    <name type="scientific">Gymnopus androsaceus JB14</name>
    <dbReference type="NCBI Taxonomy" id="1447944"/>
    <lineage>
        <taxon>Eukaryota</taxon>
        <taxon>Fungi</taxon>
        <taxon>Dikarya</taxon>
        <taxon>Basidiomycota</taxon>
        <taxon>Agaricomycotina</taxon>
        <taxon>Agaricomycetes</taxon>
        <taxon>Agaricomycetidae</taxon>
        <taxon>Agaricales</taxon>
        <taxon>Marasmiineae</taxon>
        <taxon>Omphalotaceae</taxon>
        <taxon>Gymnopus</taxon>
    </lineage>
</organism>
<protein>
    <submittedName>
        <fullName evidence="2">Uncharacterized protein</fullName>
    </submittedName>
</protein>
<dbReference type="OrthoDB" id="1859733at2759"/>
<dbReference type="EMBL" id="ML769465">
    <property type="protein sequence ID" value="KAE9399775.1"/>
    <property type="molecule type" value="Genomic_DNA"/>
</dbReference>
<proteinExistence type="predicted"/>
<reference evidence="2" key="1">
    <citation type="journal article" date="2019" name="Environ. Microbiol.">
        <title>Fungal ecological strategies reflected in gene transcription - a case study of two litter decomposers.</title>
        <authorList>
            <person name="Barbi F."/>
            <person name="Kohler A."/>
            <person name="Barry K."/>
            <person name="Baskaran P."/>
            <person name="Daum C."/>
            <person name="Fauchery L."/>
            <person name="Ihrmark K."/>
            <person name="Kuo A."/>
            <person name="LaButti K."/>
            <person name="Lipzen A."/>
            <person name="Morin E."/>
            <person name="Grigoriev I.V."/>
            <person name="Henrissat B."/>
            <person name="Lindahl B."/>
            <person name="Martin F."/>
        </authorList>
    </citation>
    <scope>NUCLEOTIDE SEQUENCE</scope>
    <source>
        <strain evidence="2">JB14</strain>
    </source>
</reference>
<keyword evidence="1" id="KW-1133">Transmembrane helix</keyword>
<sequence length="125" mass="13724">TQISPSFIPRFQCLLCSNPLFRVALLLHASAAATTSPGMSDKKLSSSRVYFLLRLFLTGFHFTYSVICTYVIGLGWSFHSSFSQKRIGALAELFDASCLYGTVYPGSAEIFVNYPPDCKLTGGSF</sequence>
<keyword evidence="1" id="KW-0472">Membrane</keyword>
<keyword evidence="3" id="KW-1185">Reference proteome</keyword>
<dbReference type="AlphaFoldDB" id="A0A6A4HSR2"/>